<comment type="caution">
    <text evidence="1">The sequence shown here is derived from an EMBL/GenBank/DDBJ whole genome shotgun (WGS) entry which is preliminary data.</text>
</comment>
<dbReference type="Proteomes" id="UP001061958">
    <property type="component" value="Unassembled WGS sequence"/>
</dbReference>
<evidence type="ECO:0000313" key="1">
    <source>
        <dbReference type="EMBL" id="GJQ08618.1"/>
    </source>
</evidence>
<name>A0A9C7UMH3_9RHOD</name>
<dbReference type="EMBL" id="BQMJ01000003">
    <property type="protein sequence ID" value="GJQ08618.1"/>
    <property type="molecule type" value="Genomic_DNA"/>
</dbReference>
<sequence length="1379" mass="162749">MEQSLSTCASRVTSRRLELRERIVALNSLFVMSENNQRVPSSWEDFVFRGCLDCLEQASKQRASLETETNNLWKILERLCQKNPSCIPDLVGLPDLIEKEMGEHLSEERLKSIQNILCSMIMERLTLDILTRLVTVLSQKVSSSVDRLTSCWSDVFCICLASLLKVILLHLKGKSGTKTSLDNQSKELLLSLLAWRFPCCTLDPCPSYDLRKQTVRRLVFCTVAMQNCYVVGENSYRYEALEWIVKHSRLEMLPSALKSFVQHCLDAPNKCIVQSAKEDSSNHKRRRVAVTEKDDRQELLMEIGTLLIERYAQDNEINNKESWMQVFITFLQFLENYCIVLDSIWETEKQSKWKEALAVMSCLLESHLCSHLIAWQGMLSLSNISFSIIAAKTEQVITSVAELEEDGQLWKPNGCVFVQLICRILMKYSEWRQLNIFLDKLCTNIVSKSLYLIFLSSFQSSLVLCLMKTTPEEFSDCFDGILNYLVTLYEECKSSEEYEKPGKKERSVLYLQLIFLLLKSLIQKMSNQEASTFYWNCLNKTFEKWILPYLMKDEKHIWLSEVECCLLVSAWMTCECHSFLLFPSSHVKIDYLEQLVFKLDELVSEHSFEQFSFSNLSTCAYGLELFTNYLSTRCKYLQGTSRKRWMSKHKLLERLVIKRWIIPCTIAVRDYLCVMKWNDRLTSFQTFEHLWMSLQHIASYLLSIPSKKYEKKYFSVWAKLFFPLLLVASSHCYISEESRTPQWILDDWSDLVTRLLDWSIMEILWERKHFRNKLLEYWKCVIRQLCFHGELVSTVEEESSRTDLWLRPFTESLSTFQASTLLHYLWNHGIVSMVLRFPWMLSKSFLNWIGQHYVSLCMSEKILTRDTTWKMKLEKFLCDIYLCRNIHKYSYFLSCIVKQPAILCAIIPYVPYQVQVSQGWLSFVKWLSKRHSDGYEQLHIWLLEMMEPQCNSSQLSSDEIGLFYLVITFWHHSSHPQIRKVLKETIFRWIQHLWVVTDDRSLRIEALCLVLQHGKKKNDSLFDRLRETLDRGFKTLRQDIIHEDTLSNYNPTQARRFLHDYFLWKREAVLSQLSSENELNSLLAWFLQPLGHTILSEQEFQLRQLCSISFWKQVLESFWLQWIRNAVSNPTEFLIASRLCYVLLLSTDSDWERERRIILEMYRLLFAISITEDNNMLNTIHTGGASAVECLAFVASKVHYSNFVEEYEDAMSNLFLLQRWYLERKPPFLADVNSVPWEHICKIFSRSVEKLRKSSRYPVYFVCNYALKLTDLLLKEAEPFSYVTWIHRLWEPILGWMRKGLSTTWLTWFLFQVVDLVEQQKPSLFNEPLFIVELCKLLHCKPEETVARGNLIHPKESVMENIRSLLQRYSERYKYKGKA</sequence>
<protein>
    <submittedName>
        <fullName evidence="1">Uncharacterized protein</fullName>
    </submittedName>
</protein>
<evidence type="ECO:0000313" key="2">
    <source>
        <dbReference type="Proteomes" id="UP001061958"/>
    </source>
</evidence>
<organism evidence="1 2">
    <name type="scientific">Galdieria partita</name>
    <dbReference type="NCBI Taxonomy" id="83374"/>
    <lineage>
        <taxon>Eukaryota</taxon>
        <taxon>Rhodophyta</taxon>
        <taxon>Bangiophyceae</taxon>
        <taxon>Galdieriales</taxon>
        <taxon>Galdieriaceae</taxon>
        <taxon>Galdieria</taxon>
    </lineage>
</organism>
<reference evidence="1" key="1">
    <citation type="journal article" date="2022" name="Proc. Natl. Acad. Sci. U.S.A.">
        <title>Life cycle and functional genomics of the unicellular red alga Galdieria for elucidating algal and plant evolution and industrial use.</title>
        <authorList>
            <person name="Hirooka S."/>
            <person name="Itabashi T."/>
            <person name="Ichinose T.M."/>
            <person name="Onuma R."/>
            <person name="Fujiwara T."/>
            <person name="Yamashita S."/>
            <person name="Jong L.W."/>
            <person name="Tomita R."/>
            <person name="Iwane A.H."/>
            <person name="Miyagishima S.Y."/>
        </authorList>
    </citation>
    <scope>NUCLEOTIDE SEQUENCE</scope>
    <source>
        <strain evidence="1">NBRC 102759</strain>
    </source>
</reference>
<proteinExistence type="predicted"/>
<reference evidence="1" key="2">
    <citation type="submission" date="2022-01" db="EMBL/GenBank/DDBJ databases">
        <authorList>
            <person name="Hirooka S."/>
            <person name="Miyagishima S.Y."/>
        </authorList>
    </citation>
    <scope>NUCLEOTIDE SEQUENCE</scope>
    <source>
        <strain evidence="1">NBRC 102759</strain>
    </source>
</reference>
<accession>A0A9C7UMH3</accession>
<keyword evidence="2" id="KW-1185">Reference proteome</keyword>
<gene>
    <name evidence="1" type="ORF">GpartN1_g409.t1</name>
</gene>
<dbReference type="OrthoDB" id="10333288at2759"/>